<comment type="caution">
    <text evidence="10">The sequence shown here is derived from an EMBL/GenBank/DDBJ whole genome shotgun (WGS) entry which is preliminary data.</text>
</comment>
<evidence type="ECO:0000256" key="4">
    <source>
        <dbReference type="ARBA" id="ARBA00022448"/>
    </source>
</evidence>
<comment type="function">
    <text evidence="1">Needed for flagellar regrowth and assembly.</text>
</comment>
<dbReference type="InterPro" id="IPR051472">
    <property type="entry name" value="T3SS_Stator/FliH"/>
</dbReference>
<dbReference type="GO" id="GO:0044781">
    <property type="term" value="P:bacterial-type flagellum organization"/>
    <property type="evidence" value="ECO:0007669"/>
    <property type="project" value="UniProtKB-KW"/>
</dbReference>
<dbReference type="SUPFAM" id="SSF160527">
    <property type="entry name" value="V-type ATPase subunit E-like"/>
    <property type="match status" value="1"/>
</dbReference>
<keyword evidence="10" id="KW-0282">Flagellum</keyword>
<accession>A0A845V4B7</accession>
<organism evidence="10 11">
    <name type="scientific">Wenzhouxiangella limi</name>
    <dbReference type="NCBI Taxonomy" id="2707351"/>
    <lineage>
        <taxon>Bacteria</taxon>
        <taxon>Pseudomonadati</taxon>
        <taxon>Pseudomonadota</taxon>
        <taxon>Gammaproteobacteria</taxon>
        <taxon>Chromatiales</taxon>
        <taxon>Wenzhouxiangellaceae</taxon>
        <taxon>Wenzhouxiangella</taxon>
    </lineage>
</organism>
<dbReference type="EMBL" id="JAAGSC010000044">
    <property type="protein sequence ID" value="NDY97140.1"/>
    <property type="molecule type" value="Genomic_DNA"/>
</dbReference>
<keyword evidence="4" id="KW-0813">Transport</keyword>
<feature type="domain" description="Flagellar assembly protein FliH/Type III secretion system HrpE" evidence="9">
    <location>
        <begin position="80"/>
        <end position="204"/>
    </location>
</feature>
<keyword evidence="7" id="KW-1006">Bacterial flagellum protein export</keyword>
<evidence type="ECO:0000256" key="6">
    <source>
        <dbReference type="ARBA" id="ARBA00022927"/>
    </source>
</evidence>
<dbReference type="InterPro" id="IPR018035">
    <property type="entry name" value="Flagellar_FliH/T3SS_HrpE"/>
</dbReference>
<dbReference type="AlphaFoldDB" id="A0A845V4B7"/>
<dbReference type="RefSeq" id="WP_164212504.1">
    <property type="nucleotide sequence ID" value="NZ_JAAGSC010000044.1"/>
</dbReference>
<evidence type="ECO:0000256" key="3">
    <source>
        <dbReference type="ARBA" id="ARBA00016507"/>
    </source>
</evidence>
<keyword evidence="5" id="KW-1005">Bacterial flagellum biogenesis</keyword>
<evidence type="ECO:0000313" key="10">
    <source>
        <dbReference type="EMBL" id="NDY97140.1"/>
    </source>
</evidence>
<dbReference type="GO" id="GO:0005829">
    <property type="term" value="C:cytosol"/>
    <property type="evidence" value="ECO:0007669"/>
    <property type="project" value="TreeGrafter"/>
</dbReference>
<evidence type="ECO:0000256" key="1">
    <source>
        <dbReference type="ARBA" id="ARBA00003041"/>
    </source>
</evidence>
<dbReference type="GO" id="GO:0015031">
    <property type="term" value="P:protein transport"/>
    <property type="evidence" value="ECO:0007669"/>
    <property type="project" value="UniProtKB-KW"/>
</dbReference>
<keyword evidence="10" id="KW-0966">Cell projection</keyword>
<dbReference type="Proteomes" id="UP000484885">
    <property type="component" value="Unassembled WGS sequence"/>
</dbReference>
<name>A0A845V4B7_9GAMM</name>
<evidence type="ECO:0000313" key="11">
    <source>
        <dbReference type="Proteomes" id="UP000484885"/>
    </source>
</evidence>
<evidence type="ECO:0000256" key="2">
    <source>
        <dbReference type="ARBA" id="ARBA00006602"/>
    </source>
</evidence>
<keyword evidence="10" id="KW-0969">Cilium</keyword>
<feature type="region of interest" description="Disordered" evidence="8">
    <location>
        <begin position="15"/>
        <end position="41"/>
    </location>
</feature>
<comment type="similarity">
    <text evidence="2">Belongs to the FliH family.</text>
</comment>
<dbReference type="Pfam" id="PF02108">
    <property type="entry name" value="FliH"/>
    <property type="match status" value="1"/>
</dbReference>
<protein>
    <recommendedName>
        <fullName evidence="3">Flagellar assembly protein FliH</fullName>
    </recommendedName>
</protein>
<keyword evidence="6" id="KW-0653">Protein transport</keyword>
<sequence length="223" mass="24328">MSEILSREWLDDVTAWQPPDVRRPGQAVAPNKPAARPRTIHSAAELERLQKQAWEEAHAAGRREGLEKGLAEGRDEVRHQVRILKSMIQAVQKPLAAIDDEVEQELASLAVAIARHVIDDELRSDPARIVKLVPQAIADLPAGSREVRVRVHPDDAELLHEHLPDGDGEASWSLVEDAAVRRGGCRIDSPTSSVDATLETRLDAVVARVFGEDDDADDGGAPA</sequence>
<dbReference type="PANTHER" id="PTHR34982:SF1">
    <property type="entry name" value="FLAGELLAR ASSEMBLY PROTEIN FLIH"/>
    <property type="match status" value="1"/>
</dbReference>
<evidence type="ECO:0000256" key="7">
    <source>
        <dbReference type="ARBA" id="ARBA00023225"/>
    </source>
</evidence>
<evidence type="ECO:0000256" key="8">
    <source>
        <dbReference type="SAM" id="MobiDB-lite"/>
    </source>
</evidence>
<evidence type="ECO:0000259" key="9">
    <source>
        <dbReference type="Pfam" id="PF02108"/>
    </source>
</evidence>
<dbReference type="PANTHER" id="PTHR34982">
    <property type="entry name" value="YOP PROTEINS TRANSLOCATION PROTEIN L"/>
    <property type="match status" value="1"/>
</dbReference>
<reference evidence="10 11" key="1">
    <citation type="submission" date="2020-02" db="EMBL/GenBank/DDBJ databases">
        <authorList>
            <person name="Zhang X.-Y."/>
        </authorList>
    </citation>
    <scope>NUCLEOTIDE SEQUENCE [LARGE SCALE GENOMIC DNA]</scope>
    <source>
        <strain evidence="10 11">C33</strain>
    </source>
</reference>
<keyword evidence="11" id="KW-1185">Reference proteome</keyword>
<proteinExistence type="inferred from homology"/>
<evidence type="ECO:0000256" key="5">
    <source>
        <dbReference type="ARBA" id="ARBA00022795"/>
    </source>
</evidence>
<gene>
    <name evidence="10" type="ORF">G3I74_15560</name>
</gene>